<dbReference type="EMBL" id="JABBWM010000016">
    <property type="protein sequence ID" value="KAG2111977.1"/>
    <property type="molecule type" value="Genomic_DNA"/>
</dbReference>
<dbReference type="Proteomes" id="UP000823399">
    <property type="component" value="Unassembled WGS sequence"/>
</dbReference>
<accession>A0A9P7FA39</accession>
<keyword evidence="5 6" id="KW-0472">Membrane</keyword>
<dbReference type="GO" id="GO:0022857">
    <property type="term" value="F:transmembrane transporter activity"/>
    <property type="evidence" value="ECO:0007669"/>
    <property type="project" value="InterPro"/>
</dbReference>
<evidence type="ECO:0000256" key="2">
    <source>
        <dbReference type="ARBA" id="ARBA00022448"/>
    </source>
</evidence>
<evidence type="ECO:0000259" key="7">
    <source>
        <dbReference type="PROSITE" id="PS50850"/>
    </source>
</evidence>
<protein>
    <submittedName>
        <fullName evidence="8">MFS multidrug-resistance DHA1 sub-family</fullName>
    </submittedName>
</protein>
<feature type="transmembrane region" description="Helical" evidence="6">
    <location>
        <begin position="160"/>
        <end position="182"/>
    </location>
</feature>
<evidence type="ECO:0000256" key="6">
    <source>
        <dbReference type="SAM" id="Phobius"/>
    </source>
</evidence>
<dbReference type="AlphaFoldDB" id="A0A9P7FA39"/>
<dbReference type="GO" id="GO:0016020">
    <property type="term" value="C:membrane"/>
    <property type="evidence" value="ECO:0007669"/>
    <property type="project" value="UniProtKB-SubCell"/>
</dbReference>
<dbReference type="Pfam" id="PF07690">
    <property type="entry name" value="MFS_1"/>
    <property type="match status" value="1"/>
</dbReference>
<feature type="transmembrane region" description="Helical" evidence="6">
    <location>
        <begin position="386"/>
        <end position="411"/>
    </location>
</feature>
<keyword evidence="2" id="KW-0813">Transport</keyword>
<dbReference type="PANTHER" id="PTHR23504">
    <property type="entry name" value="MAJOR FACILITATOR SUPERFAMILY DOMAIN-CONTAINING PROTEIN 10"/>
    <property type="match status" value="1"/>
</dbReference>
<dbReference type="SUPFAM" id="SSF103473">
    <property type="entry name" value="MFS general substrate transporter"/>
    <property type="match status" value="1"/>
</dbReference>
<feature type="transmembrane region" description="Helical" evidence="6">
    <location>
        <begin position="103"/>
        <end position="121"/>
    </location>
</feature>
<proteinExistence type="predicted"/>
<evidence type="ECO:0000313" key="9">
    <source>
        <dbReference type="Proteomes" id="UP000823399"/>
    </source>
</evidence>
<evidence type="ECO:0000256" key="5">
    <source>
        <dbReference type="ARBA" id="ARBA00023136"/>
    </source>
</evidence>
<feature type="transmembrane region" description="Helical" evidence="6">
    <location>
        <begin position="325"/>
        <end position="343"/>
    </location>
</feature>
<comment type="caution">
    <text evidence="8">The sequence shown here is derived from an EMBL/GenBank/DDBJ whole genome shotgun (WGS) entry which is preliminary data.</text>
</comment>
<evidence type="ECO:0000256" key="3">
    <source>
        <dbReference type="ARBA" id="ARBA00022692"/>
    </source>
</evidence>
<feature type="transmembrane region" description="Helical" evidence="6">
    <location>
        <begin position="69"/>
        <end position="91"/>
    </location>
</feature>
<feature type="transmembrane region" description="Helical" evidence="6">
    <location>
        <begin position="459"/>
        <end position="478"/>
    </location>
</feature>
<dbReference type="InterPro" id="IPR011701">
    <property type="entry name" value="MFS"/>
</dbReference>
<keyword evidence="4 6" id="KW-1133">Transmembrane helix</keyword>
<evidence type="ECO:0000313" key="8">
    <source>
        <dbReference type="EMBL" id="KAG2111977.1"/>
    </source>
</evidence>
<sequence length="489" mass="53579">MIPRQDNEETSLLLQPEQLIAAKTPLPWDQFWIILVLHFSQSLVFKTLAPFIPRLIKDIGVTNGDEQQVGYYVSFLDLSYYIPQTLVVLYWSRLSDRIGRKPVILTASFAIATTMISFGLSKTFRGLLVSRVICGAFNGESGVIKSMMMDITDATNLPKAYGYVPLPSMLAAIIGPLVGGSLSQPADRFPEIFGQSELLKTYPYLLACAVPALCSSILWLVMYFRLKESVSTKAPFLEMMKQWLSQRSYTKQSALSRDTLISSSEANTEEVLSKSLSAILTPKVLTVAASSGTLTLFLVAINKLLPLFYTTPIEFGGVSLDPPRIGVIFATAGFASGIFQFLFYARLHDRLGAHIIYMVGLGSSIPVILLFPVINALARAHGMSFATWLAIGVQHVLIIILDMCAPCIALFTRAAAPNRASIGATNGVVQLVSGAARIIAPVCAASFSYSMQEGRDAWLAYYFYMGLAFFAIGTSLALPRDPSLWQERD</sequence>
<keyword evidence="9" id="KW-1185">Reference proteome</keyword>
<dbReference type="PANTHER" id="PTHR23504:SF15">
    <property type="entry name" value="MAJOR FACILITATOR SUPERFAMILY (MFS) PROFILE DOMAIN-CONTAINING PROTEIN"/>
    <property type="match status" value="1"/>
</dbReference>
<dbReference type="Gene3D" id="1.20.1250.20">
    <property type="entry name" value="MFS general substrate transporter like domains"/>
    <property type="match status" value="1"/>
</dbReference>
<gene>
    <name evidence="8" type="ORF">F5147DRAFT_685140</name>
</gene>
<feature type="transmembrane region" description="Helical" evidence="6">
    <location>
        <begin position="202"/>
        <end position="224"/>
    </location>
</feature>
<dbReference type="InterPro" id="IPR036259">
    <property type="entry name" value="MFS_trans_sf"/>
</dbReference>
<feature type="transmembrane region" description="Helical" evidence="6">
    <location>
        <begin position="284"/>
        <end position="305"/>
    </location>
</feature>
<feature type="domain" description="Major facilitator superfamily (MFS) profile" evidence="7">
    <location>
        <begin position="30"/>
        <end position="483"/>
    </location>
</feature>
<keyword evidence="3 6" id="KW-0812">Transmembrane</keyword>
<dbReference type="RefSeq" id="XP_041295034.1">
    <property type="nucleotide sequence ID" value="XM_041436656.1"/>
</dbReference>
<dbReference type="GeneID" id="64698915"/>
<evidence type="ECO:0000256" key="1">
    <source>
        <dbReference type="ARBA" id="ARBA00004141"/>
    </source>
</evidence>
<organism evidence="8 9">
    <name type="scientific">Suillus discolor</name>
    <dbReference type="NCBI Taxonomy" id="1912936"/>
    <lineage>
        <taxon>Eukaryota</taxon>
        <taxon>Fungi</taxon>
        <taxon>Dikarya</taxon>
        <taxon>Basidiomycota</taxon>
        <taxon>Agaricomycotina</taxon>
        <taxon>Agaricomycetes</taxon>
        <taxon>Agaricomycetidae</taxon>
        <taxon>Boletales</taxon>
        <taxon>Suillineae</taxon>
        <taxon>Suillaceae</taxon>
        <taxon>Suillus</taxon>
    </lineage>
</organism>
<feature type="transmembrane region" description="Helical" evidence="6">
    <location>
        <begin position="355"/>
        <end position="374"/>
    </location>
</feature>
<evidence type="ECO:0000256" key="4">
    <source>
        <dbReference type="ARBA" id="ARBA00022989"/>
    </source>
</evidence>
<dbReference type="PROSITE" id="PS50850">
    <property type="entry name" value="MFS"/>
    <property type="match status" value="1"/>
</dbReference>
<reference evidence="8" key="1">
    <citation type="journal article" date="2020" name="New Phytol.">
        <title>Comparative genomics reveals dynamic genome evolution in host specialist ectomycorrhizal fungi.</title>
        <authorList>
            <person name="Lofgren L.A."/>
            <person name="Nguyen N.H."/>
            <person name="Vilgalys R."/>
            <person name="Ruytinx J."/>
            <person name="Liao H.L."/>
            <person name="Branco S."/>
            <person name="Kuo A."/>
            <person name="LaButti K."/>
            <person name="Lipzen A."/>
            <person name="Andreopoulos W."/>
            <person name="Pangilinan J."/>
            <person name="Riley R."/>
            <person name="Hundley H."/>
            <person name="Na H."/>
            <person name="Barry K."/>
            <person name="Grigoriev I.V."/>
            <person name="Stajich J.E."/>
            <person name="Kennedy P.G."/>
        </authorList>
    </citation>
    <scope>NUCLEOTIDE SEQUENCE</scope>
    <source>
        <strain evidence="8">FC423</strain>
    </source>
</reference>
<dbReference type="InterPro" id="IPR020846">
    <property type="entry name" value="MFS_dom"/>
</dbReference>
<name>A0A9P7FA39_9AGAM</name>
<dbReference type="OrthoDB" id="419616at2759"/>
<comment type="subcellular location">
    <subcellularLocation>
        <location evidence="1">Membrane</location>
        <topology evidence="1">Multi-pass membrane protein</topology>
    </subcellularLocation>
</comment>